<proteinExistence type="predicted"/>
<dbReference type="AlphaFoldDB" id="A0A6V7VCH4"/>
<comment type="caution">
    <text evidence="1">The sequence shown here is derived from an EMBL/GenBank/DDBJ whole genome shotgun (WGS) entry which is preliminary data.</text>
</comment>
<organism evidence="1 2">
    <name type="scientific">Meloidogyne enterolobii</name>
    <name type="common">Root-knot nematode worm</name>
    <name type="synonym">Meloidogyne mayaguensis</name>
    <dbReference type="NCBI Taxonomy" id="390850"/>
    <lineage>
        <taxon>Eukaryota</taxon>
        <taxon>Metazoa</taxon>
        <taxon>Ecdysozoa</taxon>
        <taxon>Nematoda</taxon>
        <taxon>Chromadorea</taxon>
        <taxon>Rhabditida</taxon>
        <taxon>Tylenchina</taxon>
        <taxon>Tylenchomorpha</taxon>
        <taxon>Tylenchoidea</taxon>
        <taxon>Meloidogynidae</taxon>
        <taxon>Meloidogyninae</taxon>
        <taxon>Meloidogyne</taxon>
    </lineage>
</organism>
<name>A0A6V7VCH4_MELEN</name>
<evidence type="ECO:0000313" key="2">
    <source>
        <dbReference type="Proteomes" id="UP000580250"/>
    </source>
</evidence>
<reference evidence="1 2" key="1">
    <citation type="submission" date="2020-08" db="EMBL/GenBank/DDBJ databases">
        <authorList>
            <person name="Koutsovoulos G."/>
            <person name="Danchin GJ E."/>
        </authorList>
    </citation>
    <scope>NUCLEOTIDE SEQUENCE [LARGE SCALE GENOMIC DNA]</scope>
</reference>
<protein>
    <submittedName>
        <fullName evidence="1">Uncharacterized protein</fullName>
    </submittedName>
</protein>
<dbReference type="EMBL" id="CAJEWN010000204">
    <property type="protein sequence ID" value="CAD2172669.1"/>
    <property type="molecule type" value="Genomic_DNA"/>
</dbReference>
<accession>A0A6V7VCH4</accession>
<gene>
    <name evidence="1" type="ORF">MENT_LOCUS24232</name>
</gene>
<sequence>MPIKFFLKLLLEFRRVPAPFSLIFAAEPMPVGGVRKIFKGF</sequence>
<evidence type="ECO:0000313" key="1">
    <source>
        <dbReference type="EMBL" id="CAD2172669.1"/>
    </source>
</evidence>
<dbReference type="Proteomes" id="UP000580250">
    <property type="component" value="Unassembled WGS sequence"/>
</dbReference>